<evidence type="ECO:0000313" key="3">
    <source>
        <dbReference type="Proteomes" id="UP000286415"/>
    </source>
</evidence>
<sequence length="156" mass="17480">MQLIVHGQILLRQGSKSSNDGLLSMVENTAPQPRWQSRDTDMGFCVLCDRPTTTCDRWCATYCVSYHADRCDGEPCPLYGDAPQTCPKASGPSEKRKDVLATRSTKRASYDVDLNRSAESHHSVSRKSVCVRVFGSKEEILDSQRQLDKTAEDDFM</sequence>
<evidence type="ECO:0000256" key="1">
    <source>
        <dbReference type="SAM" id="MobiDB-lite"/>
    </source>
</evidence>
<comment type="caution">
    <text evidence="2">The sequence shown here is derived from an EMBL/GenBank/DDBJ whole genome shotgun (WGS) entry which is preliminary data.</text>
</comment>
<reference evidence="2 3" key="1">
    <citation type="journal article" date="2018" name="Biotechnol. Adv.">
        <title>Improved genomic resources and new bioinformatic workflow for the carcinogenic parasite Clonorchis sinensis: Biotechnological implications.</title>
        <authorList>
            <person name="Wang D."/>
            <person name="Korhonen P.K."/>
            <person name="Gasser R.B."/>
            <person name="Young N.D."/>
        </authorList>
    </citation>
    <scope>NUCLEOTIDE SEQUENCE [LARGE SCALE GENOMIC DNA]</scope>
    <source>
        <strain evidence="2">Cs-k2</strain>
    </source>
</reference>
<accession>A0A8T1M593</accession>
<name>A0A8T1M593_CLOSI</name>
<protein>
    <submittedName>
        <fullName evidence="2">Uncharacterized protein</fullName>
    </submittedName>
</protein>
<proteinExistence type="predicted"/>
<organism evidence="2 3">
    <name type="scientific">Clonorchis sinensis</name>
    <name type="common">Chinese liver fluke</name>
    <dbReference type="NCBI Taxonomy" id="79923"/>
    <lineage>
        <taxon>Eukaryota</taxon>
        <taxon>Metazoa</taxon>
        <taxon>Spiralia</taxon>
        <taxon>Lophotrochozoa</taxon>
        <taxon>Platyhelminthes</taxon>
        <taxon>Trematoda</taxon>
        <taxon>Digenea</taxon>
        <taxon>Opisthorchiida</taxon>
        <taxon>Opisthorchiata</taxon>
        <taxon>Opisthorchiidae</taxon>
        <taxon>Clonorchis</taxon>
    </lineage>
</organism>
<feature type="region of interest" description="Disordered" evidence="1">
    <location>
        <begin position="82"/>
        <end position="102"/>
    </location>
</feature>
<dbReference type="Proteomes" id="UP000286415">
    <property type="component" value="Unassembled WGS sequence"/>
</dbReference>
<evidence type="ECO:0000313" key="2">
    <source>
        <dbReference type="EMBL" id="KAG5444072.1"/>
    </source>
</evidence>
<dbReference type="OrthoDB" id="10610708at2759"/>
<dbReference type="EMBL" id="NIRI02000056">
    <property type="protein sequence ID" value="KAG5444072.1"/>
    <property type="molecule type" value="Genomic_DNA"/>
</dbReference>
<keyword evidence="3" id="KW-1185">Reference proteome</keyword>
<dbReference type="AlphaFoldDB" id="A0A8T1M593"/>
<gene>
    <name evidence="2" type="ORF">CSKR_204069</name>
</gene>
<reference evidence="2 3" key="2">
    <citation type="journal article" date="2021" name="Genomics">
        <title>High-quality reference genome for Clonorchis sinensis.</title>
        <authorList>
            <person name="Young N.D."/>
            <person name="Stroehlein A.J."/>
            <person name="Kinkar L."/>
            <person name="Wang T."/>
            <person name="Sohn W.M."/>
            <person name="Chang B.C.H."/>
            <person name="Kaur P."/>
            <person name="Weisz D."/>
            <person name="Dudchenko O."/>
            <person name="Aiden E.L."/>
            <person name="Korhonen P.K."/>
            <person name="Gasser R.B."/>
        </authorList>
    </citation>
    <scope>NUCLEOTIDE SEQUENCE [LARGE SCALE GENOMIC DNA]</scope>
    <source>
        <strain evidence="2">Cs-k2</strain>
    </source>
</reference>